<feature type="domain" description="LiaF transmembrane" evidence="2">
    <location>
        <begin position="14"/>
        <end position="114"/>
    </location>
</feature>
<keyword evidence="1" id="KW-0812">Transmembrane</keyword>
<evidence type="ECO:0000259" key="2">
    <source>
        <dbReference type="Pfam" id="PF22570"/>
    </source>
</evidence>
<feature type="transmembrane region" description="Helical" evidence="1">
    <location>
        <begin position="12"/>
        <end position="32"/>
    </location>
</feature>
<dbReference type="InterPro" id="IPR054331">
    <property type="entry name" value="LiaF_TM"/>
</dbReference>
<evidence type="ECO:0000313" key="4">
    <source>
        <dbReference type="Proteomes" id="UP001595840"/>
    </source>
</evidence>
<comment type="caution">
    <text evidence="3">The sequence shown here is derived from an EMBL/GenBank/DDBJ whole genome shotgun (WGS) entry which is preliminary data.</text>
</comment>
<keyword evidence="1" id="KW-0472">Membrane</keyword>
<proteinExistence type="predicted"/>
<keyword evidence="1" id="KW-1133">Transmembrane helix</keyword>
<dbReference type="Proteomes" id="UP001595840">
    <property type="component" value="Unassembled WGS sequence"/>
</dbReference>
<reference evidence="4" key="1">
    <citation type="journal article" date="2019" name="Int. J. Syst. Evol. Microbiol.">
        <title>The Global Catalogue of Microorganisms (GCM) 10K type strain sequencing project: providing services to taxonomists for standard genome sequencing and annotation.</title>
        <authorList>
            <consortium name="The Broad Institute Genomics Platform"/>
            <consortium name="The Broad Institute Genome Sequencing Center for Infectious Disease"/>
            <person name="Wu L."/>
            <person name="Ma J."/>
        </authorList>
    </citation>
    <scope>NUCLEOTIDE SEQUENCE [LARGE SCALE GENOMIC DNA]</scope>
    <source>
        <strain evidence="4">CECT 8570</strain>
    </source>
</reference>
<dbReference type="Pfam" id="PF22570">
    <property type="entry name" value="LiaF-TM"/>
    <property type="match status" value="1"/>
</dbReference>
<dbReference type="EMBL" id="JBHSCX010000015">
    <property type="protein sequence ID" value="MFC4363111.1"/>
    <property type="molecule type" value="Genomic_DNA"/>
</dbReference>
<evidence type="ECO:0000313" key="3">
    <source>
        <dbReference type="EMBL" id="MFC4363111.1"/>
    </source>
</evidence>
<feature type="transmembrane region" description="Helical" evidence="1">
    <location>
        <begin position="91"/>
        <end position="110"/>
    </location>
</feature>
<dbReference type="RefSeq" id="WP_290265100.1">
    <property type="nucleotide sequence ID" value="NZ_JAUFQG010000006.1"/>
</dbReference>
<organism evidence="3 4">
    <name type="scientific">Simiduia curdlanivorans</name>
    <dbReference type="NCBI Taxonomy" id="1492769"/>
    <lineage>
        <taxon>Bacteria</taxon>
        <taxon>Pseudomonadati</taxon>
        <taxon>Pseudomonadota</taxon>
        <taxon>Gammaproteobacteria</taxon>
        <taxon>Cellvibrionales</taxon>
        <taxon>Cellvibrionaceae</taxon>
        <taxon>Simiduia</taxon>
    </lineage>
</organism>
<name>A0ABV8V5C7_9GAMM</name>
<keyword evidence="4" id="KW-1185">Reference proteome</keyword>
<protein>
    <submittedName>
        <fullName evidence="3">LiaF domain-containing protein</fullName>
    </submittedName>
</protein>
<dbReference type="PANTHER" id="PTHR40763">
    <property type="entry name" value="MEMBRANE PROTEIN-RELATED"/>
    <property type="match status" value="1"/>
</dbReference>
<feature type="transmembrane region" description="Helical" evidence="1">
    <location>
        <begin position="38"/>
        <end position="57"/>
    </location>
</feature>
<sequence length="268" mass="28522">MNNHKGNFTPRTAFGLGLIAFAVLLFLSNIGIPFLGVVLRNWPVVLIVVGAVMFQHAKKQKIKSGKAQYLPHTLIAVGILFQLANMHILNFGIGAIVVPVVLAFVGINLLKSKSDSAKQRDSEASDSKGEIIDGEWIDDFTNEQASAAQANSGTDDTKIDVFTVLGGGNFSTRSKRLTDGNIIAILGGAEVDIREADSLKNTLEIDIIALMGGVEIKVPPHFNVTVKLLPLLGGVTNKTTCLADKMGVPPKHLVLTGMALMGGVEITN</sequence>
<accession>A0ABV8V5C7</accession>
<gene>
    <name evidence="3" type="ORF">ACFOX3_12410</name>
</gene>
<evidence type="ECO:0000256" key="1">
    <source>
        <dbReference type="SAM" id="Phobius"/>
    </source>
</evidence>
<dbReference type="PANTHER" id="PTHR40763:SF5">
    <property type="entry name" value="MEMBRANE PROTEIN"/>
    <property type="match status" value="1"/>
</dbReference>
<feature type="transmembrane region" description="Helical" evidence="1">
    <location>
        <begin position="69"/>
        <end position="85"/>
    </location>
</feature>